<dbReference type="GO" id="GO:0016020">
    <property type="term" value="C:membrane"/>
    <property type="evidence" value="ECO:0007669"/>
    <property type="project" value="UniProtKB-SubCell"/>
</dbReference>
<evidence type="ECO:0000256" key="2">
    <source>
        <dbReference type="ARBA" id="ARBA00006948"/>
    </source>
</evidence>
<feature type="transmembrane region" description="Helical" evidence="6">
    <location>
        <begin position="31"/>
        <end position="52"/>
    </location>
</feature>
<dbReference type="AlphaFoldDB" id="A0AAV9BDF8"/>
<dbReference type="Pfam" id="PF04819">
    <property type="entry name" value="DUF716"/>
    <property type="match status" value="1"/>
</dbReference>
<feature type="transmembrane region" description="Helical" evidence="6">
    <location>
        <begin position="120"/>
        <end position="139"/>
    </location>
</feature>
<evidence type="ECO:0000313" key="9">
    <source>
        <dbReference type="Proteomes" id="UP001179952"/>
    </source>
</evidence>
<accession>A0AAV9BDF8</accession>
<keyword evidence="4 6" id="KW-1133">Transmembrane helix</keyword>
<dbReference type="InterPro" id="IPR006904">
    <property type="entry name" value="DUF716"/>
</dbReference>
<gene>
    <name evidence="8" type="ORF">QJS04_geneDACA019005</name>
</gene>
<evidence type="ECO:0000256" key="4">
    <source>
        <dbReference type="ARBA" id="ARBA00022989"/>
    </source>
</evidence>
<dbReference type="EMBL" id="JAUJYN010000004">
    <property type="protein sequence ID" value="KAK1274646.1"/>
    <property type="molecule type" value="Genomic_DNA"/>
</dbReference>
<sequence>MGLLTYTIAGLLFILTGLLHSHPSPTPTLRLSAALSAALLSSLSLLSSLLSLLNPHPHPSSLPLSLSLLPVSLLFLLHSLLSLLPLPPQLLDFTALLSFLLQLLLFRLRVLDPSGVENRYFDLLLVPISLCLLSLVIKISRPRSPYPRVGVAAGLVAQGTWFIQMGVSFFTPAIAHGCKLHERGRGDFTIRCVGHPEYHRGRAIATLQFDLHLAVLVAAGVGYYALVVKAREGGLGRGRYRVLGEEMRVVESPSRFTLDSDDEDDEKAVEGIGSEANGVEEAAGGGDSVAVVGMNGFGKH</sequence>
<keyword evidence="5 6" id="KW-0472">Membrane</keyword>
<feature type="transmembrane region" description="Helical" evidence="6">
    <location>
        <begin position="64"/>
        <end position="84"/>
    </location>
</feature>
<comment type="subcellular location">
    <subcellularLocation>
        <location evidence="1">Membrane</location>
        <topology evidence="1">Multi-pass membrane protein</topology>
    </subcellularLocation>
</comment>
<keyword evidence="9" id="KW-1185">Reference proteome</keyword>
<dbReference type="Proteomes" id="UP001179952">
    <property type="component" value="Unassembled WGS sequence"/>
</dbReference>
<dbReference type="PANTHER" id="PTHR46285">
    <property type="entry name" value="PROTEINASE INHIBITOR I4, SERPIN (DUF716)-RELATED"/>
    <property type="match status" value="1"/>
</dbReference>
<name>A0AAV9BDF8_ACOGR</name>
<keyword evidence="7" id="KW-0732">Signal</keyword>
<evidence type="ECO:0000256" key="5">
    <source>
        <dbReference type="ARBA" id="ARBA00023136"/>
    </source>
</evidence>
<protein>
    <submittedName>
        <fullName evidence="8">Uncharacterized protein</fullName>
    </submittedName>
</protein>
<evidence type="ECO:0000256" key="7">
    <source>
        <dbReference type="SAM" id="SignalP"/>
    </source>
</evidence>
<feature type="chain" id="PRO_5043563923" evidence="7">
    <location>
        <begin position="22"/>
        <end position="300"/>
    </location>
</feature>
<organism evidence="8 9">
    <name type="scientific">Acorus gramineus</name>
    <name type="common">Dwarf sweet flag</name>
    <dbReference type="NCBI Taxonomy" id="55184"/>
    <lineage>
        <taxon>Eukaryota</taxon>
        <taxon>Viridiplantae</taxon>
        <taxon>Streptophyta</taxon>
        <taxon>Embryophyta</taxon>
        <taxon>Tracheophyta</taxon>
        <taxon>Spermatophyta</taxon>
        <taxon>Magnoliopsida</taxon>
        <taxon>Liliopsida</taxon>
        <taxon>Acoraceae</taxon>
        <taxon>Acorus</taxon>
    </lineage>
</organism>
<reference evidence="8" key="1">
    <citation type="journal article" date="2023" name="Nat. Commun.">
        <title>Diploid and tetraploid genomes of Acorus and the evolution of monocots.</title>
        <authorList>
            <person name="Ma L."/>
            <person name="Liu K.W."/>
            <person name="Li Z."/>
            <person name="Hsiao Y.Y."/>
            <person name="Qi Y."/>
            <person name="Fu T."/>
            <person name="Tang G.D."/>
            <person name="Zhang D."/>
            <person name="Sun W.H."/>
            <person name="Liu D.K."/>
            <person name="Li Y."/>
            <person name="Chen G.Z."/>
            <person name="Liu X.D."/>
            <person name="Liao X.Y."/>
            <person name="Jiang Y.T."/>
            <person name="Yu X."/>
            <person name="Hao Y."/>
            <person name="Huang J."/>
            <person name="Zhao X.W."/>
            <person name="Ke S."/>
            <person name="Chen Y.Y."/>
            <person name="Wu W.L."/>
            <person name="Hsu J.L."/>
            <person name="Lin Y.F."/>
            <person name="Huang M.D."/>
            <person name="Li C.Y."/>
            <person name="Huang L."/>
            <person name="Wang Z.W."/>
            <person name="Zhao X."/>
            <person name="Zhong W.Y."/>
            <person name="Peng D.H."/>
            <person name="Ahmad S."/>
            <person name="Lan S."/>
            <person name="Zhang J.S."/>
            <person name="Tsai W.C."/>
            <person name="Van de Peer Y."/>
            <person name="Liu Z.J."/>
        </authorList>
    </citation>
    <scope>NUCLEOTIDE SEQUENCE</scope>
    <source>
        <strain evidence="8">SCP</strain>
    </source>
</reference>
<evidence type="ECO:0000256" key="6">
    <source>
        <dbReference type="SAM" id="Phobius"/>
    </source>
</evidence>
<evidence type="ECO:0000256" key="3">
    <source>
        <dbReference type="ARBA" id="ARBA00022692"/>
    </source>
</evidence>
<feature type="signal peptide" evidence="7">
    <location>
        <begin position="1"/>
        <end position="21"/>
    </location>
</feature>
<comment type="similarity">
    <text evidence="2">Belongs to the TMEM45 family.</text>
</comment>
<dbReference type="PANTHER" id="PTHR46285:SF7">
    <property type="entry name" value="OS06G0238900 PROTEIN"/>
    <property type="match status" value="1"/>
</dbReference>
<proteinExistence type="inferred from homology"/>
<evidence type="ECO:0000313" key="8">
    <source>
        <dbReference type="EMBL" id="KAK1274646.1"/>
    </source>
</evidence>
<evidence type="ECO:0000256" key="1">
    <source>
        <dbReference type="ARBA" id="ARBA00004141"/>
    </source>
</evidence>
<keyword evidence="3 6" id="KW-0812">Transmembrane</keyword>
<reference evidence="8" key="2">
    <citation type="submission" date="2023-06" db="EMBL/GenBank/DDBJ databases">
        <authorList>
            <person name="Ma L."/>
            <person name="Liu K.-W."/>
            <person name="Li Z."/>
            <person name="Hsiao Y.-Y."/>
            <person name="Qi Y."/>
            <person name="Fu T."/>
            <person name="Tang G."/>
            <person name="Zhang D."/>
            <person name="Sun W.-H."/>
            <person name="Liu D.-K."/>
            <person name="Li Y."/>
            <person name="Chen G.-Z."/>
            <person name="Liu X.-D."/>
            <person name="Liao X.-Y."/>
            <person name="Jiang Y.-T."/>
            <person name="Yu X."/>
            <person name="Hao Y."/>
            <person name="Huang J."/>
            <person name="Zhao X.-W."/>
            <person name="Ke S."/>
            <person name="Chen Y.-Y."/>
            <person name="Wu W.-L."/>
            <person name="Hsu J.-L."/>
            <person name="Lin Y.-F."/>
            <person name="Huang M.-D."/>
            <person name="Li C.-Y."/>
            <person name="Huang L."/>
            <person name="Wang Z.-W."/>
            <person name="Zhao X."/>
            <person name="Zhong W.-Y."/>
            <person name="Peng D.-H."/>
            <person name="Ahmad S."/>
            <person name="Lan S."/>
            <person name="Zhang J.-S."/>
            <person name="Tsai W.-C."/>
            <person name="Van De Peer Y."/>
            <person name="Liu Z.-J."/>
        </authorList>
    </citation>
    <scope>NUCLEOTIDE SEQUENCE</scope>
    <source>
        <strain evidence="8">SCP</strain>
        <tissue evidence="8">Leaves</tissue>
    </source>
</reference>
<comment type="caution">
    <text evidence="8">The sequence shown here is derived from an EMBL/GenBank/DDBJ whole genome shotgun (WGS) entry which is preliminary data.</text>
</comment>
<feature type="transmembrane region" description="Helical" evidence="6">
    <location>
        <begin position="151"/>
        <end position="175"/>
    </location>
</feature>